<dbReference type="EMBL" id="BAAAUG010000091">
    <property type="protein sequence ID" value="GAA3122009.1"/>
    <property type="molecule type" value="Genomic_DNA"/>
</dbReference>
<organism evidence="1 2">
    <name type="scientific">Streptomyces rectiviolaceus</name>
    <dbReference type="NCBI Taxonomy" id="332591"/>
    <lineage>
        <taxon>Bacteria</taxon>
        <taxon>Bacillati</taxon>
        <taxon>Actinomycetota</taxon>
        <taxon>Actinomycetes</taxon>
        <taxon>Kitasatosporales</taxon>
        <taxon>Streptomycetaceae</taxon>
        <taxon>Streptomyces</taxon>
    </lineage>
</organism>
<protein>
    <recommendedName>
        <fullName evidence="3">Iron-containing redox enzyme family protein</fullName>
    </recommendedName>
</protein>
<evidence type="ECO:0000313" key="2">
    <source>
        <dbReference type="Proteomes" id="UP001501637"/>
    </source>
</evidence>
<proteinExistence type="predicted"/>
<dbReference type="Pfam" id="PF14518">
    <property type="entry name" value="Haem_oxygenas_2"/>
    <property type="match status" value="1"/>
</dbReference>
<evidence type="ECO:0000313" key="1">
    <source>
        <dbReference type="EMBL" id="GAA3122009.1"/>
    </source>
</evidence>
<evidence type="ECO:0008006" key="3">
    <source>
        <dbReference type="Google" id="ProtNLM"/>
    </source>
</evidence>
<name>A0ABP6MQ61_9ACTN</name>
<dbReference type="Proteomes" id="UP001501637">
    <property type="component" value="Unassembled WGS sequence"/>
</dbReference>
<reference evidence="2" key="1">
    <citation type="journal article" date="2019" name="Int. J. Syst. Evol. Microbiol.">
        <title>The Global Catalogue of Microorganisms (GCM) 10K type strain sequencing project: providing services to taxonomists for standard genome sequencing and annotation.</title>
        <authorList>
            <consortium name="The Broad Institute Genomics Platform"/>
            <consortium name="The Broad Institute Genome Sequencing Center for Infectious Disease"/>
            <person name="Wu L."/>
            <person name="Ma J."/>
        </authorList>
    </citation>
    <scope>NUCLEOTIDE SEQUENCE [LARGE SCALE GENOMIC DNA]</scope>
    <source>
        <strain evidence="2">JCM 9092</strain>
    </source>
</reference>
<accession>A0ABP6MQ61</accession>
<sequence>MRDLWFNSRAPGFPTKGMLLMTNFEKLLAATENDFKAEIEQNPLIELVVGGKMKPEHYVSYLRETYHMVRHTSRMLSLAGARLEDDYRKLRDWFFEQVQEENNHDLFCIKDLRALGEDPDAVLAVPPKPGSWGLVSQNYYMATYGSPLGILGVASLTEGLGAELGGAMAEILKDTYGLKSNQVTFIHSHAGFDAKHIEEVKDAVDNLLIKESDLDEVIQGRRMTIHYYSQMFKDVLAAA</sequence>
<dbReference type="SUPFAM" id="SSF48613">
    <property type="entry name" value="Heme oxygenase-like"/>
    <property type="match status" value="1"/>
</dbReference>
<comment type="caution">
    <text evidence="1">The sequence shown here is derived from an EMBL/GenBank/DDBJ whole genome shotgun (WGS) entry which is preliminary data.</text>
</comment>
<keyword evidence="2" id="KW-1185">Reference proteome</keyword>
<dbReference type="InterPro" id="IPR016084">
    <property type="entry name" value="Haem_Oase-like_multi-hlx"/>
</dbReference>
<gene>
    <name evidence="1" type="ORF">GCM10010449_49830</name>
</gene>
<dbReference type="Gene3D" id="1.20.910.10">
    <property type="entry name" value="Heme oxygenase-like"/>
    <property type="match status" value="1"/>
</dbReference>